<name>A0A0K2CMA4_9CAUD</name>
<sequence length="138" mass="14960">MQSGQTIGHRLIDVQVPKPNKGLAELLLSDNMMLLMDIMGMEVVAQYRAKVAKRTGKLMASAESKPKIGGKANDRWIGYVTIGGEGPVAKWYSPRNPNPGDLFYYGVLHEHGDGGNPPSGWDFPAHKDLRAAVIAAGF</sequence>
<evidence type="ECO:0000313" key="2">
    <source>
        <dbReference type="Proteomes" id="UP000223849"/>
    </source>
</evidence>
<evidence type="ECO:0000313" key="1">
    <source>
        <dbReference type="EMBL" id="ALA06528.1"/>
    </source>
</evidence>
<proteinExistence type="predicted"/>
<dbReference type="EMBL" id="KT372003">
    <property type="protein sequence ID" value="ALA06528.1"/>
    <property type="molecule type" value="Genomic_DNA"/>
</dbReference>
<gene>
    <name evidence="1" type="ORF">SEA_LUMOS_12</name>
</gene>
<keyword evidence="2" id="KW-1185">Reference proteome</keyword>
<organism evidence="1 2">
    <name type="scientific">Mycobacterium phage Lumos</name>
    <dbReference type="NCBI Taxonomy" id="1701852"/>
    <lineage>
        <taxon>Viruses</taxon>
        <taxon>Duplodnaviria</taxon>
        <taxon>Heunggongvirae</taxon>
        <taxon>Uroviricota</taxon>
        <taxon>Caudoviricetes</taxon>
        <taxon>Vilmaviridae</taxon>
        <taxon>Lclasvirinae</taxon>
        <taxon>Lumosvirus</taxon>
        <taxon>Lumosvirus lumos</taxon>
    </lineage>
</organism>
<protein>
    <submittedName>
        <fullName evidence="1">Uncharacterized protein</fullName>
    </submittedName>
</protein>
<accession>A0A0K2CMA4</accession>
<dbReference type="Proteomes" id="UP000223849">
    <property type="component" value="Segment"/>
</dbReference>
<reference evidence="1 2" key="1">
    <citation type="submission" date="2015-08" db="EMBL/GenBank/DDBJ databases">
        <authorList>
            <person name="Davis N."/>
            <person name="Domingos A."/>
            <person name="Holland C."/>
            <person name="Houk L.J."/>
            <person name="Hueter N."/>
            <person name="Molina L."/>
            <person name="Sontag M."/>
            <person name="Saintfleur O."/>
            <person name="Swinford C."/>
            <person name="Villalobos-Ayala K."/>
            <person name="Carroll M."/>
            <person name="Cottrell-Yongye A."/>
            <person name="D'Elia T."/>
            <person name="Delesalle V.A."/>
            <person name="Bradley K.W."/>
            <person name="Asai D.J."/>
            <person name="Bowman C.A."/>
            <person name="Russell D.A."/>
            <person name="Pope W.H."/>
            <person name="Jacobs-Sera D."/>
            <person name="Hendrix R.W."/>
            <person name="Hatfull G.F."/>
        </authorList>
    </citation>
    <scope>NUCLEOTIDE SEQUENCE [LARGE SCALE GENOMIC DNA]</scope>
</reference>